<dbReference type="PANTHER" id="PTHR30537:SF74">
    <property type="entry name" value="HTH-TYPE TRANSCRIPTIONAL REGULATOR TRPI"/>
    <property type="match status" value="1"/>
</dbReference>
<dbReference type="InterPro" id="IPR036390">
    <property type="entry name" value="WH_DNA-bd_sf"/>
</dbReference>
<dbReference type="Gene3D" id="1.10.10.10">
    <property type="entry name" value="Winged helix-like DNA-binding domain superfamily/Winged helix DNA-binding domain"/>
    <property type="match status" value="1"/>
</dbReference>
<dbReference type="Proteomes" id="UP000575083">
    <property type="component" value="Unassembled WGS sequence"/>
</dbReference>
<gene>
    <name evidence="6" type="ORF">HNP48_005984</name>
</gene>
<dbReference type="NCBIfam" id="NF008352">
    <property type="entry name" value="PRK11139.1"/>
    <property type="match status" value="1"/>
</dbReference>
<dbReference type="GO" id="GO:0003700">
    <property type="term" value="F:DNA-binding transcription factor activity"/>
    <property type="evidence" value="ECO:0007669"/>
    <property type="project" value="InterPro"/>
</dbReference>
<feature type="domain" description="HTH lysR-type" evidence="5">
    <location>
        <begin position="1"/>
        <end position="63"/>
    </location>
</feature>
<dbReference type="Pfam" id="PF03466">
    <property type="entry name" value="LysR_substrate"/>
    <property type="match status" value="1"/>
</dbReference>
<dbReference type="RefSeq" id="WP_184864099.1">
    <property type="nucleotide sequence ID" value="NZ_JACHLK010000017.1"/>
</dbReference>
<comment type="caution">
    <text evidence="6">The sequence shown here is derived from an EMBL/GenBank/DDBJ whole genome shotgun (WGS) entry which is preliminary data.</text>
</comment>
<organism evidence="6 7">
    <name type="scientific">Acidovorax soli</name>
    <dbReference type="NCBI Taxonomy" id="592050"/>
    <lineage>
        <taxon>Bacteria</taxon>
        <taxon>Pseudomonadati</taxon>
        <taxon>Pseudomonadota</taxon>
        <taxon>Betaproteobacteria</taxon>
        <taxon>Burkholderiales</taxon>
        <taxon>Comamonadaceae</taxon>
        <taxon>Acidovorax</taxon>
    </lineage>
</organism>
<dbReference type="InterPro" id="IPR036388">
    <property type="entry name" value="WH-like_DNA-bd_sf"/>
</dbReference>
<keyword evidence="3" id="KW-0238">DNA-binding</keyword>
<evidence type="ECO:0000256" key="2">
    <source>
        <dbReference type="ARBA" id="ARBA00023015"/>
    </source>
</evidence>
<dbReference type="PROSITE" id="PS50931">
    <property type="entry name" value="HTH_LYSR"/>
    <property type="match status" value="1"/>
</dbReference>
<dbReference type="InterPro" id="IPR058163">
    <property type="entry name" value="LysR-type_TF_proteobact-type"/>
</dbReference>
<accession>A0A7X0UD50</accession>
<evidence type="ECO:0000259" key="5">
    <source>
        <dbReference type="PROSITE" id="PS50931"/>
    </source>
</evidence>
<proteinExistence type="inferred from homology"/>
<keyword evidence="2" id="KW-0805">Transcription regulation</keyword>
<dbReference type="GO" id="GO:0006351">
    <property type="term" value="P:DNA-templated transcription"/>
    <property type="evidence" value="ECO:0007669"/>
    <property type="project" value="TreeGrafter"/>
</dbReference>
<comment type="similarity">
    <text evidence="1">Belongs to the LysR transcriptional regulatory family.</text>
</comment>
<reference evidence="6 7" key="1">
    <citation type="submission" date="2020-08" db="EMBL/GenBank/DDBJ databases">
        <title>Functional genomics of gut bacteria from endangered species of beetles.</title>
        <authorList>
            <person name="Carlos-Shanley C."/>
        </authorList>
    </citation>
    <scope>NUCLEOTIDE SEQUENCE [LARGE SCALE GENOMIC DNA]</scope>
    <source>
        <strain evidence="6 7">S00198</strain>
    </source>
</reference>
<dbReference type="GO" id="GO:0043565">
    <property type="term" value="F:sequence-specific DNA binding"/>
    <property type="evidence" value="ECO:0007669"/>
    <property type="project" value="TreeGrafter"/>
</dbReference>
<dbReference type="Pfam" id="PF00126">
    <property type="entry name" value="HTH_1"/>
    <property type="match status" value="1"/>
</dbReference>
<dbReference type="PANTHER" id="PTHR30537">
    <property type="entry name" value="HTH-TYPE TRANSCRIPTIONAL REGULATOR"/>
    <property type="match status" value="1"/>
</dbReference>
<dbReference type="InterPro" id="IPR000847">
    <property type="entry name" value="LysR_HTH_N"/>
</dbReference>
<dbReference type="Gene3D" id="3.40.190.10">
    <property type="entry name" value="Periplasmic binding protein-like II"/>
    <property type="match status" value="2"/>
</dbReference>
<dbReference type="CDD" id="cd08432">
    <property type="entry name" value="PBP2_GcdR_TrpI_HvrB_AmpR_like"/>
    <property type="match status" value="1"/>
</dbReference>
<name>A0A7X0UD50_9BURK</name>
<evidence type="ECO:0000313" key="6">
    <source>
        <dbReference type="EMBL" id="MBB6563265.1"/>
    </source>
</evidence>
<keyword evidence="4" id="KW-0804">Transcription</keyword>
<dbReference type="EMBL" id="JACHLK010000017">
    <property type="protein sequence ID" value="MBB6563265.1"/>
    <property type="molecule type" value="Genomic_DNA"/>
</dbReference>
<evidence type="ECO:0000256" key="3">
    <source>
        <dbReference type="ARBA" id="ARBA00023125"/>
    </source>
</evidence>
<sequence length="314" mass="34018">MKLPVHLNALRAFEASARHQSFSAAAEELHVTPAAVGQLVRALEDWLGTPLFHRSSSGRARLTATDAAERALTDIRAGFDRLSLGLERLKEGSASGVLTVTVSPSFAAKWLLPRLERFHAAWPDTDVRLDTSLKPVDFVAQRIDVGVRYGAGHWPGLVAQPLMAEEVYPVCAPTLARQRARPRKPADLLEHTLVHDLSMDGPSGFPTWDGWLRHAGVAGRAPRRGLKINNSAAVLQAAIDGQGIALARSVMAHDDLAAGRLVRLFPGIAFASPLAYYVVYRAECASLPRLAAFRDWLIEEARGSSHPPSATTTP</sequence>
<evidence type="ECO:0000313" key="7">
    <source>
        <dbReference type="Proteomes" id="UP000575083"/>
    </source>
</evidence>
<dbReference type="InterPro" id="IPR005119">
    <property type="entry name" value="LysR_subst-bd"/>
</dbReference>
<dbReference type="SUPFAM" id="SSF46785">
    <property type="entry name" value="Winged helix' DNA-binding domain"/>
    <property type="match status" value="1"/>
</dbReference>
<evidence type="ECO:0000256" key="4">
    <source>
        <dbReference type="ARBA" id="ARBA00023163"/>
    </source>
</evidence>
<protein>
    <submittedName>
        <fullName evidence="6">LysR family glycine cleavage system transcriptional activator</fullName>
    </submittedName>
</protein>
<dbReference type="SUPFAM" id="SSF53850">
    <property type="entry name" value="Periplasmic binding protein-like II"/>
    <property type="match status" value="1"/>
</dbReference>
<dbReference type="PRINTS" id="PR00039">
    <property type="entry name" value="HTHLYSR"/>
</dbReference>
<dbReference type="AlphaFoldDB" id="A0A7X0UD50"/>
<evidence type="ECO:0000256" key="1">
    <source>
        <dbReference type="ARBA" id="ARBA00009437"/>
    </source>
</evidence>
<keyword evidence="7" id="KW-1185">Reference proteome</keyword>